<dbReference type="NCBIfam" id="TIGR01988">
    <property type="entry name" value="Ubi-OHases"/>
    <property type="match status" value="1"/>
</dbReference>
<dbReference type="RefSeq" id="WP_143870530.1">
    <property type="nucleotide sequence ID" value="NZ_CP041660.1"/>
</dbReference>
<evidence type="ECO:0000256" key="3">
    <source>
        <dbReference type="ARBA" id="ARBA00005349"/>
    </source>
</evidence>
<evidence type="ECO:0000256" key="5">
    <source>
        <dbReference type="ARBA" id="ARBA00022827"/>
    </source>
</evidence>
<comment type="similarity">
    <text evidence="3">Belongs to the UbiH/COQ6 family.</text>
</comment>
<feature type="domain" description="FAD-binding" evidence="8">
    <location>
        <begin position="7"/>
        <end position="316"/>
    </location>
</feature>
<evidence type="ECO:0000256" key="6">
    <source>
        <dbReference type="ARBA" id="ARBA00023002"/>
    </source>
</evidence>
<dbReference type="InterPro" id="IPR036188">
    <property type="entry name" value="FAD/NAD-bd_sf"/>
</dbReference>
<accession>A0ABV1RC15</accession>
<evidence type="ECO:0000256" key="1">
    <source>
        <dbReference type="ARBA" id="ARBA00001974"/>
    </source>
</evidence>
<gene>
    <name evidence="9" type="ORF">ABS311_00390</name>
</gene>
<dbReference type="PANTHER" id="PTHR43876:SF7">
    <property type="entry name" value="UBIQUINONE BIOSYNTHESIS MONOOXYGENASE COQ6, MITOCHONDRIAL"/>
    <property type="match status" value="1"/>
</dbReference>
<protein>
    <submittedName>
        <fullName evidence="9">FAD-dependent monooxygenase</fullName>
    </submittedName>
</protein>
<evidence type="ECO:0000259" key="8">
    <source>
        <dbReference type="Pfam" id="PF01494"/>
    </source>
</evidence>
<dbReference type="Pfam" id="PF01494">
    <property type="entry name" value="FAD_binding_3"/>
    <property type="match status" value="1"/>
</dbReference>
<evidence type="ECO:0000313" key="10">
    <source>
        <dbReference type="Proteomes" id="UP001467690"/>
    </source>
</evidence>
<dbReference type="GO" id="GO:0004497">
    <property type="term" value="F:monooxygenase activity"/>
    <property type="evidence" value="ECO:0007669"/>
    <property type="project" value="UniProtKB-KW"/>
</dbReference>
<keyword evidence="4" id="KW-0285">Flavoprotein</keyword>
<dbReference type="InterPro" id="IPR051205">
    <property type="entry name" value="UbiH/COQ6_monooxygenase"/>
</dbReference>
<dbReference type="PANTHER" id="PTHR43876">
    <property type="entry name" value="UBIQUINONE BIOSYNTHESIS MONOOXYGENASE COQ6, MITOCHONDRIAL"/>
    <property type="match status" value="1"/>
</dbReference>
<dbReference type="PRINTS" id="PR00420">
    <property type="entry name" value="RNGMNOXGNASE"/>
</dbReference>
<proteinExistence type="inferred from homology"/>
<keyword evidence="7 9" id="KW-0503">Monooxygenase</keyword>
<dbReference type="PROSITE" id="PS01304">
    <property type="entry name" value="UBIH"/>
    <property type="match status" value="1"/>
</dbReference>
<dbReference type="SUPFAM" id="SSF51905">
    <property type="entry name" value="FAD/NAD(P)-binding domain"/>
    <property type="match status" value="1"/>
</dbReference>
<dbReference type="EMBL" id="JBELOE010000049">
    <property type="protein sequence ID" value="MER2490346.1"/>
    <property type="molecule type" value="Genomic_DNA"/>
</dbReference>
<dbReference type="InterPro" id="IPR018168">
    <property type="entry name" value="Ubi_Hdrlase_CS"/>
</dbReference>
<evidence type="ECO:0000313" key="9">
    <source>
        <dbReference type="EMBL" id="MER2490346.1"/>
    </source>
</evidence>
<comment type="cofactor">
    <cofactor evidence="1">
        <name>FAD</name>
        <dbReference type="ChEBI" id="CHEBI:57692"/>
    </cofactor>
</comment>
<sequence length="390" mass="43562">MSLERDFDIIIVGAGMVGASVASALQSLSFNCLLLDKQQPQRMKDRLEPQLRISSISKGSIDWLQSLGIWQKLNINRIRYYNQLSVAEKGGSNCTFDAQSLALQTLGCFVENNYLQTCAQDTFAGQLSFEQITSVQFYRDKWQLYTLDGHCYSSKLLIAADGANSQIRKALGLATYGWQYPQHCLSVNIKLQQDSGHHTWQKFDEAGAYAFLPLFAQYASLILYRPVNVINDFKNKTNKQQKALLAGIYGGDIADFEIVESASFPLKKMTAHTTSKKGAILIGDAAHTIHPLAGQGVNLGFRDAIQLVSQIKNAHSLDDLQHDTYWHAYNRKRALDVISMSGLMDLIYFAYQSQPPIIKLLRNTGVGMLNITPPLKNFILKNALGEIQID</sequence>
<evidence type="ECO:0000256" key="2">
    <source>
        <dbReference type="ARBA" id="ARBA00004749"/>
    </source>
</evidence>
<dbReference type="InterPro" id="IPR002938">
    <property type="entry name" value="FAD-bd"/>
</dbReference>
<dbReference type="InterPro" id="IPR010971">
    <property type="entry name" value="UbiH/COQ6"/>
</dbReference>
<organism evidence="9 10">
    <name type="scientific">Catenovulum sediminis</name>
    <dbReference type="NCBI Taxonomy" id="1740262"/>
    <lineage>
        <taxon>Bacteria</taxon>
        <taxon>Pseudomonadati</taxon>
        <taxon>Pseudomonadota</taxon>
        <taxon>Gammaproteobacteria</taxon>
        <taxon>Alteromonadales</taxon>
        <taxon>Alteromonadaceae</taxon>
        <taxon>Catenovulum</taxon>
    </lineage>
</organism>
<keyword evidence="10" id="KW-1185">Reference proteome</keyword>
<comment type="caution">
    <text evidence="9">The sequence shown here is derived from an EMBL/GenBank/DDBJ whole genome shotgun (WGS) entry which is preliminary data.</text>
</comment>
<name>A0ABV1RC15_9ALTE</name>
<keyword evidence="5" id="KW-0274">FAD</keyword>
<dbReference type="Proteomes" id="UP001467690">
    <property type="component" value="Unassembled WGS sequence"/>
</dbReference>
<evidence type="ECO:0000256" key="7">
    <source>
        <dbReference type="ARBA" id="ARBA00023033"/>
    </source>
</evidence>
<evidence type="ECO:0000256" key="4">
    <source>
        <dbReference type="ARBA" id="ARBA00022630"/>
    </source>
</evidence>
<dbReference type="Gene3D" id="3.50.50.60">
    <property type="entry name" value="FAD/NAD(P)-binding domain"/>
    <property type="match status" value="2"/>
</dbReference>
<comment type="pathway">
    <text evidence="2">Cofactor biosynthesis; ubiquinone biosynthesis.</text>
</comment>
<keyword evidence="6" id="KW-0560">Oxidoreductase</keyword>
<reference evidence="9 10" key="1">
    <citation type="submission" date="2024-06" db="EMBL/GenBank/DDBJ databases">
        <authorList>
            <person name="Chen R.Y."/>
        </authorList>
    </citation>
    <scope>NUCLEOTIDE SEQUENCE [LARGE SCALE GENOMIC DNA]</scope>
    <source>
        <strain evidence="9 10">D2</strain>
    </source>
</reference>